<gene>
    <name evidence="2" type="ordered locus">Igni_0629</name>
</gene>
<feature type="transmembrane region" description="Helical" evidence="1">
    <location>
        <begin position="7"/>
        <end position="27"/>
    </location>
</feature>
<keyword evidence="3" id="KW-1185">Reference proteome</keyword>
<dbReference type="eggNOG" id="arCOG04189">
    <property type="taxonomic scope" value="Archaea"/>
</dbReference>
<accession>A8AA59</accession>
<reference evidence="2 3" key="1">
    <citation type="journal article" date="2008" name="Genome Biol.">
        <title>A genomic analysis of the archaeal system Ignicoccus hospitalis-Nanoarchaeum equitans.</title>
        <authorList>
            <person name="Podar M."/>
            <person name="Anderson I."/>
            <person name="Makarova K.S."/>
            <person name="Elkins J.G."/>
            <person name="Ivanova N."/>
            <person name="Wall M.A."/>
            <person name="Lykidis A."/>
            <person name="Mavromatis K."/>
            <person name="Sun H."/>
            <person name="Hudson M.E."/>
            <person name="Chen W."/>
            <person name="Deciu C."/>
            <person name="Hutchison D."/>
            <person name="Eads J.R."/>
            <person name="Anderson A."/>
            <person name="Fernandes F."/>
            <person name="Szeto E."/>
            <person name="Lapidus A."/>
            <person name="Kyrpides N.C."/>
            <person name="Saier M.H.Jr."/>
            <person name="Richardson P.M."/>
            <person name="Rachel R."/>
            <person name="Huber H."/>
            <person name="Eisen J.A."/>
            <person name="Koonin E.V."/>
            <person name="Keller M."/>
            <person name="Stetter K.O."/>
        </authorList>
    </citation>
    <scope>NUCLEOTIDE SEQUENCE [LARGE SCALE GENOMIC DNA]</scope>
    <source>
        <strain evidence="3">KIN4/I / DSM 18386 / JCM 14125</strain>
    </source>
</reference>
<evidence type="ECO:0000313" key="2">
    <source>
        <dbReference type="EMBL" id="ABU81811.1"/>
    </source>
</evidence>
<protein>
    <submittedName>
        <fullName evidence="2">Uncharacterized protein</fullName>
    </submittedName>
</protein>
<keyword evidence="1" id="KW-1133">Transmembrane helix</keyword>
<dbReference type="EMBL" id="CP000816">
    <property type="protein sequence ID" value="ABU81811.1"/>
    <property type="molecule type" value="Genomic_DNA"/>
</dbReference>
<sequence length="97" mass="11110">MKKAHKLTIAMATTVVIYLLLLALTWLTPPEPFLTFLRVYLTLVNSAIAALVLWALFTVSKRPRPVPLPELEKRYEEELKRLMKEWEKVEGSEGGSN</sequence>
<dbReference type="HOGENOM" id="CLU_2340124_0_0_2"/>
<dbReference type="AlphaFoldDB" id="A8AA59"/>
<organism evidence="2 3">
    <name type="scientific">Ignicoccus hospitalis (strain KIN4/I / DSM 18386 / JCM 14125)</name>
    <dbReference type="NCBI Taxonomy" id="453591"/>
    <lineage>
        <taxon>Archaea</taxon>
        <taxon>Thermoproteota</taxon>
        <taxon>Thermoprotei</taxon>
        <taxon>Desulfurococcales</taxon>
        <taxon>Desulfurococcaceae</taxon>
        <taxon>Ignicoccus</taxon>
    </lineage>
</organism>
<evidence type="ECO:0000313" key="3">
    <source>
        <dbReference type="Proteomes" id="UP000000262"/>
    </source>
</evidence>
<keyword evidence="1" id="KW-0812">Transmembrane</keyword>
<keyword evidence="1" id="KW-0472">Membrane</keyword>
<dbReference type="Proteomes" id="UP000000262">
    <property type="component" value="Chromosome"/>
</dbReference>
<name>A8AA59_IGNH4</name>
<feature type="transmembrane region" description="Helical" evidence="1">
    <location>
        <begin position="39"/>
        <end position="59"/>
    </location>
</feature>
<dbReference type="GeneID" id="5563153"/>
<dbReference type="KEGG" id="iho:Igni_0629"/>
<evidence type="ECO:0000256" key="1">
    <source>
        <dbReference type="SAM" id="Phobius"/>
    </source>
</evidence>
<dbReference type="RefSeq" id="WP_011998663.1">
    <property type="nucleotide sequence ID" value="NC_009776.1"/>
</dbReference>
<proteinExistence type="predicted"/>
<dbReference type="STRING" id="453591.Igni_0629"/>